<feature type="transmembrane region" description="Helical" evidence="5">
    <location>
        <begin position="267"/>
        <end position="285"/>
    </location>
</feature>
<feature type="transmembrane region" description="Helical" evidence="5">
    <location>
        <begin position="395"/>
        <end position="413"/>
    </location>
</feature>
<keyword evidence="4 5" id="KW-0472">Membrane</keyword>
<evidence type="ECO:0000256" key="4">
    <source>
        <dbReference type="ARBA" id="ARBA00023136"/>
    </source>
</evidence>
<feature type="transmembrane region" description="Helical" evidence="5">
    <location>
        <begin position="12"/>
        <end position="44"/>
    </location>
</feature>
<feature type="transmembrane region" description="Helical" evidence="5">
    <location>
        <begin position="367"/>
        <end position="388"/>
    </location>
</feature>
<comment type="subcellular location">
    <subcellularLocation>
        <location evidence="1">Membrane</location>
        <topology evidence="1">Multi-pass membrane protein</topology>
    </subcellularLocation>
</comment>
<evidence type="ECO:0000256" key="3">
    <source>
        <dbReference type="ARBA" id="ARBA00022989"/>
    </source>
</evidence>
<feature type="transmembrane region" description="Helical" evidence="5">
    <location>
        <begin position="60"/>
        <end position="79"/>
    </location>
</feature>
<evidence type="ECO:0000256" key="1">
    <source>
        <dbReference type="ARBA" id="ARBA00004141"/>
    </source>
</evidence>
<dbReference type="PANTHER" id="PTHR37422">
    <property type="entry name" value="TEICHURONIC ACID BIOSYNTHESIS PROTEIN TUAE"/>
    <property type="match status" value="1"/>
</dbReference>
<keyword evidence="2 5" id="KW-0812">Transmembrane</keyword>
<protein>
    <submittedName>
        <fullName evidence="7">O-antigen ligase family protein</fullName>
    </submittedName>
</protein>
<dbReference type="InterPro" id="IPR051533">
    <property type="entry name" value="WaaL-like"/>
</dbReference>
<dbReference type="InterPro" id="IPR007016">
    <property type="entry name" value="O-antigen_ligase-rel_domated"/>
</dbReference>
<keyword evidence="3 5" id="KW-1133">Transmembrane helix</keyword>
<dbReference type="RefSeq" id="WP_377502977.1">
    <property type="nucleotide sequence ID" value="NZ_JBHULU010000002.1"/>
</dbReference>
<dbReference type="EMBL" id="JBHULU010000002">
    <property type="protein sequence ID" value="MFD2512657.1"/>
    <property type="molecule type" value="Genomic_DNA"/>
</dbReference>
<evidence type="ECO:0000256" key="2">
    <source>
        <dbReference type="ARBA" id="ARBA00022692"/>
    </source>
</evidence>
<dbReference type="Proteomes" id="UP001597544">
    <property type="component" value="Unassembled WGS sequence"/>
</dbReference>
<comment type="caution">
    <text evidence="7">The sequence shown here is derived from an EMBL/GenBank/DDBJ whole genome shotgun (WGS) entry which is preliminary data.</text>
</comment>
<feature type="transmembrane region" description="Helical" evidence="5">
    <location>
        <begin position="118"/>
        <end position="139"/>
    </location>
</feature>
<name>A0ABW5IIB8_9BACT</name>
<feature type="domain" description="O-antigen ligase-related" evidence="6">
    <location>
        <begin position="223"/>
        <end position="377"/>
    </location>
</feature>
<feature type="transmembrane region" description="Helical" evidence="5">
    <location>
        <begin position="238"/>
        <end position="255"/>
    </location>
</feature>
<feature type="transmembrane region" description="Helical" evidence="5">
    <location>
        <begin position="186"/>
        <end position="204"/>
    </location>
</feature>
<evidence type="ECO:0000256" key="5">
    <source>
        <dbReference type="SAM" id="Phobius"/>
    </source>
</evidence>
<organism evidence="7 8">
    <name type="scientific">Pontibacter locisalis</name>
    <dbReference type="NCBI Taxonomy" id="1719035"/>
    <lineage>
        <taxon>Bacteria</taxon>
        <taxon>Pseudomonadati</taxon>
        <taxon>Bacteroidota</taxon>
        <taxon>Cytophagia</taxon>
        <taxon>Cytophagales</taxon>
        <taxon>Hymenobacteraceae</taxon>
        <taxon>Pontibacter</taxon>
    </lineage>
</organism>
<feature type="transmembrane region" description="Helical" evidence="5">
    <location>
        <begin position="419"/>
        <end position="435"/>
    </location>
</feature>
<dbReference type="PANTHER" id="PTHR37422:SF13">
    <property type="entry name" value="LIPOPOLYSACCHARIDE BIOSYNTHESIS PROTEIN PA4999-RELATED"/>
    <property type="match status" value="1"/>
</dbReference>
<accession>A0ABW5IIB8</accession>
<evidence type="ECO:0000259" key="6">
    <source>
        <dbReference type="Pfam" id="PF04932"/>
    </source>
</evidence>
<reference evidence="8" key="1">
    <citation type="journal article" date="2019" name="Int. J. Syst. Evol. Microbiol.">
        <title>The Global Catalogue of Microorganisms (GCM) 10K type strain sequencing project: providing services to taxonomists for standard genome sequencing and annotation.</title>
        <authorList>
            <consortium name="The Broad Institute Genomics Platform"/>
            <consortium name="The Broad Institute Genome Sequencing Center for Infectious Disease"/>
            <person name="Wu L."/>
            <person name="Ma J."/>
        </authorList>
    </citation>
    <scope>NUCLEOTIDE SEQUENCE [LARGE SCALE GENOMIC DNA]</scope>
    <source>
        <strain evidence="8">KCTC 42498</strain>
    </source>
</reference>
<proteinExistence type="predicted"/>
<evidence type="ECO:0000313" key="8">
    <source>
        <dbReference type="Proteomes" id="UP001597544"/>
    </source>
</evidence>
<feature type="transmembrane region" description="Helical" evidence="5">
    <location>
        <begin position="211"/>
        <end position="232"/>
    </location>
</feature>
<evidence type="ECO:0000313" key="7">
    <source>
        <dbReference type="EMBL" id="MFD2512657.1"/>
    </source>
</evidence>
<keyword evidence="8" id="KW-1185">Reference proteome</keyword>
<sequence length="448" mass="50317">MRYLKNVISADSYTWLLCLIAATLALSLALNNILIILLVIIWLLEGNWSAKWNNLKQNKWALIVIAFYALHILGLSYTTDLKAGLFDVEKKLPLLLFPLVLGSTIFSKEIAYKKVAQYFTAGCFLAAIYCLAHALFRFWNNIPTQQSVYGGFEATQAFRKQNGGTSHIWDYITYTELTLPLKIHPTYFAMYVAFISLYLILGLIQKKRVQLSFAASKTCVLLLLAFFVVFLFLLSSRIILIVFIISTITIPIVFFHRKASKLKLATAAFLFLLTLGFIASTVPVIRHRFTSDIILFTANNEHNKLPGTGMFARLQYWSAATYTLAKNPVAGVGTGDAQSALDSYYIKHNYTSAIGYNAHNQYLQTGAMLGVPGILNLFLIFVIMFWYGVRGKNMVLIYFIVLVGTVSFTEAILQINKGVVFLSLFSSLLLLTNSFRKKSGTVTESISY</sequence>
<dbReference type="GO" id="GO:0016874">
    <property type="term" value="F:ligase activity"/>
    <property type="evidence" value="ECO:0007669"/>
    <property type="project" value="UniProtKB-KW"/>
</dbReference>
<gene>
    <name evidence="7" type="ORF">ACFSRY_02150</name>
</gene>
<dbReference type="Pfam" id="PF04932">
    <property type="entry name" value="Wzy_C"/>
    <property type="match status" value="1"/>
</dbReference>
<keyword evidence="7" id="KW-0436">Ligase</keyword>